<sequence>MLSEDAICRICYDPASEECPFVQPCLCNGTQQFVHEQCLLLYFSIRPAKAFACQCCLYTYNHAAARFFTWNRIFINMLSMLHDVLWTCAAYVPFWLLTRCAGCGVLPINLMFLVVTTSILSDEYSPCFYDKRMKRFYEKNTIIRIDNCDANKKLSLLEKIEPITWKIYECREYVAQFVGFFAPYGVLAMYSLVKSYF</sequence>
<keyword evidence="2" id="KW-0863">Zinc-finger</keyword>
<feature type="transmembrane region" description="Helical" evidence="4">
    <location>
        <begin position="73"/>
        <end position="96"/>
    </location>
</feature>
<dbReference type="WBParaSite" id="L893_g22247.t1">
    <property type="protein sequence ID" value="L893_g22247.t1"/>
    <property type="gene ID" value="L893_g22247"/>
</dbReference>
<dbReference type="Gene3D" id="3.30.40.10">
    <property type="entry name" value="Zinc/RING finger domain, C3HC4 (zinc finger)"/>
    <property type="match status" value="1"/>
</dbReference>
<name>A0A1I7Z2F5_9BILA</name>
<proteinExistence type="predicted"/>
<evidence type="ECO:0000259" key="5">
    <source>
        <dbReference type="PROSITE" id="PS51292"/>
    </source>
</evidence>
<dbReference type="InterPro" id="IPR011016">
    <property type="entry name" value="Znf_RING-CH"/>
</dbReference>
<dbReference type="SUPFAM" id="SSF57850">
    <property type="entry name" value="RING/U-box"/>
    <property type="match status" value="1"/>
</dbReference>
<dbReference type="GO" id="GO:0008270">
    <property type="term" value="F:zinc ion binding"/>
    <property type="evidence" value="ECO:0007669"/>
    <property type="project" value="UniProtKB-KW"/>
</dbReference>
<evidence type="ECO:0000256" key="2">
    <source>
        <dbReference type="ARBA" id="ARBA00022771"/>
    </source>
</evidence>
<evidence type="ECO:0000256" key="1">
    <source>
        <dbReference type="ARBA" id="ARBA00022723"/>
    </source>
</evidence>
<dbReference type="Proteomes" id="UP000095287">
    <property type="component" value="Unplaced"/>
</dbReference>
<dbReference type="SMART" id="SM00744">
    <property type="entry name" value="RINGv"/>
    <property type="match status" value="1"/>
</dbReference>
<evidence type="ECO:0000256" key="4">
    <source>
        <dbReference type="SAM" id="Phobius"/>
    </source>
</evidence>
<reference evidence="7" key="1">
    <citation type="submission" date="2016-11" db="UniProtKB">
        <authorList>
            <consortium name="WormBaseParasite"/>
        </authorList>
    </citation>
    <scope>IDENTIFICATION</scope>
</reference>
<feature type="transmembrane region" description="Helical" evidence="4">
    <location>
        <begin position="108"/>
        <end position="129"/>
    </location>
</feature>
<accession>A0A1I7Z2F5</accession>
<keyword evidence="6" id="KW-1185">Reference proteome</keyword>
<dbReference type="PROSITE" id="PS51292">
    <property type="entry name" value="ZF_RING_CH"/>
    <property type="match status" value="1"/>
</dbReference>
<keyword evidence="4" id="KW-1133">Transmembrane helix</keyword>
<evidence type="ECO:0000313" key="7">
    <source>
        <dbReference type="WBParaSite" id="L893_g22247.t1"/>
    </source>
</evidence>
<dbReference type="InterPro" id="IPR013083">
    <property type="entry name" value="Znf_RING/FYVE/PHD"/>
</dbReference>
<keyword evidence="4" id="KW-0812">Transmembrane</keyword>
<protein>
    <submittedName>
        <fullName evidence="7">RING-CH-type domain-containing protein</fullName>
    </submittedName>
</protein>
<dbReference type="Pfam" id="PF12906">
    <property type="entry name" value="RINGv"/>
    <property type="match status" value="1"/>
</dbReference>
<keyword evidence="4" id="KW-0472">Membrane</keyword>
<dbReference type="AlphaFoldDB" id="A0A1I7Z2F5"/>
<keyword evidence="1" id="KW-0479">Metal-binding</keyword>
<evidence type="ECO:0000256" key="3">
    <source>
        <dbReference type="ARBA" id="ARBA00022833"/>
    </source>
</evidence>
<evidence type="ECO:0000313" key="6">
    <source>
        <dbReference type="Proteomes" id="UP000095287"/>
    </source>
</evidence>
<organism evidence="6 7">
    <name type="scientific">Steinernema glaseri</name>
    <dbReference type="NCBI Taxonomy" id="37863"/>
    <lineage>
        <taxon>Eukaryota</taxon>
        <taxon>Metazoa</taxon>
        <taxon>Ecdysozoa</taxon>
        <taxon>Nematoda</taxon>
        <taxon>Chromadorea</taxon>
        <taxon>Rhabditida</taxon>
        <taxon>Tylenchina</taxon>
        <taxon>Panagrolaimomorpha</taxon>
        <taxon>Strongyloidoidea</taxon>
        <taxon>Steinernematidae</taxon>
        <taxon>Steinernema</taxon>
    </lineage>
</organism>
<feature type="domain" description="RING-CH-type" evidence="5">
    <location>
        <begin position="1"/>
        <end position="63"/>
    </location>
</feature>
<feature type="transmembrane region" description="Helical" evidence="4">
    <location>
        <begin position="173"/>
        <end position="193"/>
    </location>
</feature>
<keyword evidence="3" id="KW-0862">Zinc</keyword>